<dbReference type="EMBL" id="JAINUF010000002">
    <property type="protein sequence ID" value="KAJ8374817.1"/>
    <property type="molecule type" value="Genomic_DNA"/>
</dbReference>
<gene>
    <name evidence="2" type="ORF">SKAU_G00053970</name>
</gene>
<sequence length="133" mass="14510">MGLEPHALPATACAVFVENKDDGLNIMCCAGTGGEKEIIPRFQSKYGWRTSRSGFYFTRGKYPKASAKVTRATVPDHTLAREGTRSVASSGHSDTSCPRLPETSDTPCSIALQSDKPPLLCFQCFDPRRLRIA</sequence>
<protein>
    <submittedName>
        <fullName evidence="2">Uncharacterized protein</fullName>
    </submittedName>
</protein>
<comment type="caution">
    <text evidence="2">The sequence shown here is derived from an EMBL/GenBank/DDBJ whole genome shotgun (WGS) entry which is preliminary data.</text>
</comment>
<evidence type="ECO:0000313" key="3">
    <source>
        <dbReference type="Proteomes" id="UP001152622"/>
    </source>
</evidence>
<name>A0A9Q1G4M3_SYNKA</name>
<reference evidence="2" key="1">
    <citation type="journal article" date="2023" name="Science">
        <title>Genome structures resolve the early diversification of teleost fishes.</title>
        <authorList>
            <person name="Parey E."/>
            <person name="Louis A."/>
            <person name="Montfort J."/>
            <person name="Bouchez O."/>
            <person name="Roques C."/>
            <person name="Iampietro C."/>
            <person name="Lluch J."/>
            <person name="Castinel A."/>
            <person name="Donnadieu C."/>
            <person name="Desvignes T."/>
            <person name="Floi Bucao C."/>
            <person name="Jouanno E."/>
            <person name="Wen M."/>
            <person name="Mejri S."/>
            <person name="Dirks R."/>
            <person name="Jansen H."/>
            <person name="Henkel C."/>
            <person name="Chen W.J."/>
            <person name="Zahm M."/>
            <person name="Cabau C."/>
            <person name="Klopp C."/>
            <person name="Thompson A.W."/>
            <person name="Robinson-Rechavi M."/>
            <person name="Braasch I."/>
            <person name="Lecointre G."/>
            <person name="Bobe J."/>
            <person name="Postlethwait J.H."/>
            <person name="Berthelot C."/>
            <person name="Roest Crollius H."/>
            <person name="Guiguen Y."/>
        </authorList>
    </citation>
    <scope>NUCLEOTIDE SEQUENCE</scope>
    <source>
        <strain evidence="2">WJC10195</strain>
    </source>
</reference>
<proteinExistence type="predicted"/>
<accession>A0A9Q1G4M3</accession>
<feature type="compositionally biased region" description="Polar residues" evidence="1">
    <location>
        <begin position="86"/>
        <end position="96"/>
    </location>
</feature>
<keyword evidence="3" id="KW-1185">Reference proteome</keyword>
<dbReference type="AlphaFoldDB" id="A0A9Q1G4M3"/>
<evidence type="ECO:0000256" key="1">
    <source>
        <dbReference type="SAM" id="MobiDB-lite"/>
    </source>
</evidence>
<feature type="region of interest" description="Disordered" evidence="1">
    <location>
        <begin position="77"/>
        <end position="102"/>
    </location>
</feature>
<evidence type="ECO:0000313" key="2">
    <source>
        <dbReference type="EMBL" id="KAJ8374817.1"/>
    </source>
</evidence>
<organism evidence="2 3">
    <name type="scientific">Synaphobranchus kaupii</name>
    <name type="common">Kaup's arrowtooth eel</name>
    <dbReference type="NCBI Taxonomy" id="118154"/>
    <lineage>
        <taxon>Eukaryota</taxon>
        <taxon>Metazoa</taxon>
        <taxon>Chordata</taxon>
        <taxon>Craniata</taxon>
        <taxon>Vertebrata</taxon>
        <taxon>Euteleostomi</taxon>
        <taxon>Actinopterygii</taxon>
        <taxon>Neopterygii</taxon>
        <taxon>Teleostei</taxon>
        <taxon>Anguilliformes</taxon>
        <taxon>Synaphobranchidae</taxon>
        <taxon>Synaphobranchus</taxon>
    </lineage>
</organism>
<dbReference type="Proteomes" id="UP001152622">
    <property type="component" value="Chromosome 2"/>
</dbReference>